<keyword evidence="1" id="KW-0732">Signal</keyword>
<feature type="signal peptide" evidence="1">
    <location>
        <begin position="1"/>
        <end position="25"/>
    </location>
</feature>
<dbReference type="SUPFAM" id="SSF50939">
    <property type="entry name" value="Sialidases"/>
    <property type="match status" value="1"/>
</dbReference>
<accession>A0ABU9IZR5</accession>
<gene>
    <name evidence="2" type="ORF">AAD027_08755</name>
</gene>
<keyword evidence="2" id="KW-0378">Hydrolase</keyword>
<dbReference type="GO" id="GO:0016798">
    <property type="term" value="F:hydrolase activity, acting on glycosyl bonds"/>
    <property type="evidence" value="ECO:0007669"/>
    <property type="project" value="UniProtKB-KW"/>
</dbReference>
<dbReference type="EMBL" id="JBBWWT010000003">
    <property type="protein sequence ID" value="MEL1264458.1"/>
    <property type="molecule type" value="Genomic_DNA"/>
</dbReference>
<dbReference type="RefSeq" id="WP_341725638.1">
    <property type="nucleotide sequence ID" value="NZ_JBBWWT010000003.1"/>
</dbReference>
<dbReference type="PANTHER" id="PTHR38792:SF3">
    <property type="entry name" value="BNR_ASP-BOX REPEAT DOMAIN PROTEIN (AFU_ORTHOLOGUE AFUA_7G06430)-RELATED"/>
    <property type="match status" value="1"/>
</dbReference>
<evidence type="ECO:0000313" key="2">
    <source>
        <dbReference type="EMBL" id="MEL1264458.1"/>
    </source>
</evidence>
<feature type="chain" id="PRO_5047299990" evidence="1">
    <location>
        <begin position="26"/>
        <end position="348"/>
    </location>
</feature>
<sequence>MRTSTRLKSVVLGVALLLIAPAVVAQVSWGETITIVEHDAGWARMARLPDGRWLAVTTHFHKDRPTTLAISIGDARARNWRPWSMVAEPGRMIDNGELFVMPDGRILLGMRSLIDGKSYRLNLYASDDQARSFQFLSTIDANEAPAGRNDRGVWEPVLTLLEDGSLSVLYADETLADGAPSYNQVVSQRLSSDGGKTWQAKQAIVKQAGGGHLRPGMPVMARLKDGRYLLVFETCGDDKHCPVSFKVSADGRSWPEGLGILLPDQRCGPQIMTTTQGRTFVTSCQNEVSWTDDAGEHWQRIAEPAWPFGFRHSWPAIYQTGTHEIGVINIDMGSARVRFGRMDPAATP</sequence>
<dbReference type="Proteomes" id="UP001459204">
    <property type="component" value="Unassembled WGS sequence"/>
</dbReference>
<dbReference type="CDD" id="cd15482">
    <property type="entry name" value="Sialidase_non-viral"/>
    <property type="match status" value="1"/>
</dbReference>
<dbReference type="EC" id="3.2.1.-" evidence="2"/>
<organism evidence="2 3">
    <name type="scientific">Pseudoxanthomonas putridarboris</name>
    <dbReference type="NCBI Taxonomy" id="752605"/>
    <lineage>
        <taxon>Bacteria</taxon>
        <taxon>Pseudomonadati</taxon>
        <taxon>Pseudomonadota</taxon>
        <taxon>Gammaproteobacteria</taxon>
        <taxon>Lysobacterales</taxon>
        <taxon>Lysobacteraceae</taxon>
        <taxon>Pseudoxanthomonas</taxon>
    </lineage>
</organism>
<dbReference type="InterPro" id="IPR036278">
    <property type="entry name" value="Sialidase_sf"/>
</dbReference>
<name>A0ABU9IZR5_9GAMM</name>
<comment type="caution">
    <text evidence="2">The sequence shown here is derived from an EMBL/GenBank/DDBJ whole genome shotgun (WGS) entry which is preliminary data.</text>
</comment>
<keyword evidence="3" id="KW-1185">Reference proteome</keyword>
<protein>
    <submittedName>
        <fullName evidence="2">Sialidase family protein</fullName>
        <ecNumber evidence="2">3.2.1.-</ecNumber>
    </submittedName>
</protein>
<keyword evidence="2" id="KW-0326">Glycosidase</keyword>
<evidence type="ECO:0000313" key="3">
    <source>
        <dbReference type="Proteomes" id="UP001459204"/>
    </source>
</evidence>
<dbReference type="Gene3D" id="2.120.10.10">
    <property type="match status" value="1"/>
</dbReference>
<reference evidence="2 3" key="1">
    <citation type="submission" date="2024-04" db="EMBL/GenBank/DDBJ databases">
        <title>Draft genome sequence of Pseudoxanthomonas putridarboris WD12.</title>
        <authorList>
            <person name="Oh J."/>
        </authorList>
    </citation>
    <scope>NUCLEOTIDE SEQUENCE [LARGE SCALE GENOMIC DNA]</scope>
    <source>
        <strain evidence="2 3">WD12</strain>
    </source>
</reference>
<dbReference type="PANTHER" id="PTHR38792">
    <property type="entry name" value="BNR/ASP-BOX REPEAT DOMAIN PROTEIN (AFU_ORTHOLOGUE AFUA_7G06430)-RELATED"/>
    <property type="match status" value="1"/>
</dbReference>
<evidence type="ECO:0000256" key="1">
    <source>
        <dbReference type="SAM" id="SignalP"/>
    </source>
</evidence>
<proteinExistence type="predicted"/>